<comment type="caution">
    <text evidence="2">The sequence shown here is derived from an EMBL/GenBank/DDBJ whole genome shotgun (WGS) entry which is preliminary data.</text>
</comment>
<feature type="transmembrane region" description="Helical" evidence="1">
    <location>
        <begin position="114"/>
        <end position="132"/>
    </location>
</feature>
<dbReference type="AlphaFoldDB" id="A0A644V0E5"/>
<proteinExistence type="predicted"/>
<feature type="transmembrane region" description="Helical" evidence="1">
    <location>
        <begin position="33"/>
        <end position="51"/>
    </location>
</feature>
<keyword evidence="1" id="KW-1133">Transmembrane helix</keyword>
<feature type="transmembrane region" description="Helical" evidence="1">
    <location>
        <begin position="167"/>
        <end position="186"/>
    </location>
</feature>
<evidence type="ECO:0000313" key="2">
    <source>
        <dbReference type="EMBL" id="MPL84808.1"/>
    </source>
</evidence>
<gene>
    <name evidence="2" type="ORF">SDC9_30773</name>
</gene>
<accession>A0A644V0E5</accession>
<feature type="transmembrane region" description="Helical" evidence="1">
    <location>
        <begin position="6"/>
        <end position="21"/>
    </location>
</feature>
<organism evidence="2">
    <name type="scientific">bioreactor metagenome</name>
    <dbReference type="NCBI Taxonomy" id="1076179"/>
    <lineage>
        <taxon>unclassified sequences</taxon>
        <taxon>metagenomes</taxon>
        <taxon>ecological metagenomes</taxon>
    </lineage>
</organism>
<evidence type="ECO:0000256" key="1">
    <source>
        <dbReference type="SAM" id="Phobius"/>
    </source>
</evidence>
<keyword evidence="1" id="KW-0812">Transmembrane</keyword>
<feature type="transmembrane region" description="Helical" evidence="1">
    <location>
        <begin position="63"/>
        <end position="82"/>
    </location>
</feature>
<reference evidence="2" key="1">
    <citation type="submission" date="2019-08" db="EMBL/GenBank/DDBJ databases">
        <authorList>
            <person name="Kucharzyk K."/>
            <person name="Murdoch R.W."/>
            <person name="Higgins S."/>
            <person name="Loffler F."/>
        </authorList>
    </citation>
    <scope>NUCLEOTIDE SEQUENCE</scope>
</reference>
<feature type="transmembrane region" description="Helical" evidence="1">
    <location>
        <begin position="144"/>
        <end position="161"/>
    </location>
</feature>
<keyword evidence="1" id="KW-0472">Membrane</keyword>
<dbReference type="EMBL" id="VSSQ01000195">
    <property type="protein sequence ID" value="MPL84808.1"/>
    <property type="molecule type" value="Genomic_DNA"/>
</dbReference>
<feature type="transmembrane region" description="Helical" evidence="1">
    <location>
        <begin position="91"/>
        <end position="108"/>
    </location>
</feature>
<name>A0A644V0E5_9ZZZZ</name>
<protein>
    <submittedName>
        <fullName evidence="2">Uncharacterized protein</fullName>
    </submittedName>
</protein>
<sequence length="191" mass="21788">MKLFSVFAVSALNLTLAVYYYRLISKNKIRPSLAMWVFFTLAVGMSLFTYIREDSHSIWDNVLNTTDLLFVSAVTVSIILFGDHTTRFNRFDLFCLGAVAMIIAFWLITRKHLITNLLVQGILVIAYFPVVNRMLRTGENHESYLIWGGMLLTALLALLSVDGELALIYTLRAVVSISLLMGLMYYTDRRK</sequence>